<comment type="caution">
    <text evidence="2">The sequence shown here is derived from an EMBL/GenBank/DDBJ whole genome shotgun (WGS) entry which is preliminary data.</text>
</comment>
<evidence type="ECO:0000313" key="2">
    <source>
        <dbReference type="EMBL" id="MPC82447.1"/>
    </source>
</evidence>
<dbReference type="EMBL" id="VSRR010059788">
    <property type="protein sequence ID" value="MPC82447.1"/>
    <property type="molecule type" value="Genomic_DNA"/>
</dbReference>
<proteinExistence type="predicted"/>
<keyword evidence="3" id="KW-1185">Reference proteome</keyword>
<dbReference type="Proteomes" id="UP000324222">
    <property type="component" value="Unassembled WGS sequence"/>
</dbReference>
<reference evidence="2 3" key="1">
    <citation type="submission" date="2019-05" db="EMBL/GenBank/DDBJ databases">
        <title>Another draft genome of Portunus trituberculatus and its Hox gene families provides insights of decapod evolution.</title>
        <authorList>
            <person name="Jeong J.-H."/>
            <person name="Song I."/>
            <person name="Kim S."/>
            <person name="Choi T."/>
            <person name="Kim D."/>
            <person name="Ryu S."/>
            <person name="Kim W."/>
        </authorList>
    </citation>
    <scope>NUCLEOTIDE SEQUENCE [LARGE SCALE GENOMIC DNA]</scope>
    <source>
        <tissue evidence="2">Muscle</tissue>
    </source>
</reference>
<dbReference type="AlphaFoldDB" id="A0A5B7ILC5"/>
<evidence type="ECO:0000256" key="1">
    <source>
        <dbReference type="SAM" id="MobiDB-lite"/>
    </source>
</evidence>
<sequence>MEGKQMWKGIHTKGSHRNTREVETFSEVTAGFNDKFIALPEPKLLDLTGKSHFPITLAYDTRNQEHPF</sequence>
<organism evidence="2 3">
    <name type="scientific">Portunus trituberculatus</name>
    <name type="common">Swimming crab</name>
    <name type="synonym">Neptunus trituberculatus</name>
    <dbReference type="NCBI Taxonomy" id="210409"/>
    <lineage>
        <taxon>Eukaryota</taxon>
        <taxon>Metazoa</taxon>
        <taxon>Ecdysozoa</taxon>
        <taxon>Arthropoda</taxon>
        <taxon>Crustacea</taxon>
        <taxon>Multicrustacea</taxon>
        <taxon>Malacostraca</taxon>
        <taxon>Eumalacostraca</taxon>
        <taxon>Eucarida</taxon>
        <taxon>Decapoda</taxon>
        <taxon>Pleocyemata</taxon>
        <taxon>Brachyura</taxon>
        <taxon>Eubrachyura</taxon>
        <taxon>Portunoidea</taxon>
        <taxon>Portunidae</taxon>
        <taxon>Portuninae</taxon>
        <taxon>Portunus</taxon>
    </lineage>
</organism>
<name>A0A5B7ILC5_PORTR</name>
<feature type="region of interest" description="Disordered" evidence="1">
    <location>
        <begin position="1"/>
        <end position="22"/>
    </location>
</feature>
<evidence type="ECO:0000313" key="3">
    <source>
        <dbReference type="Proteomes" id="UP000324222"/>
    </source>
</evidence>
<accession>A0A5B7ILC5</accession>
<gene>
    <name evidence="2" type="ORF">E2C01_077115</name>
</gene>
<protein>
    <submittedName>
        <fullName evidence="2">Uncharacterized protein</fullName>
    </submittedName>
</protein>